<evidence type="ECO:0000313" key="2">
    <source>
        <dbReference type="EMBL" id="KAK9910478.1"/>
    </source>
</evidence>
<protein>
    <submittedName>
        <fullName evidence="2">Uncharacterized protein</fullName>
    </submittedName>
</protein>
<feature type="region of interest" description="Disordered" evidence="1">
    <location>
        <begin position="1"/>
        <end position="57"/>
    </location>
</feature>
<gene>
    <name evidence="2" type="ORF">M0R45_034437</name>
</gene>
<evidence type="ECO:0000313" key="3">
    <source>
        <dbReference type="Proteomes" id="UP001457282"/>
    </source>
</evidence>
<accession>A0AAW1VUA8</accession>
<feature type="compositionally biased region" description="Basic and acidic residues" evidence="1">
    <location>
        <begin position="14"/>
        <end position="30"/>
    </location>
</feature>
<sequence>MKDRLSSAANQSQHSEERFKLQDDPVEKTESTTNCPEPTYSGHSSGQHDAIMPRRHPNLYKFSQHSQSQLIPAMHLKSPLSQTKITAPAPHNSIHITSAITGYSSAPPLFSEKLRLFCASSRTSSSPPLHHLTEPSSILH</sequence>
<reference evidence="2 3" key="1">
    <citation type="journal article" date="2023" name="G3 (Bethesda)">
        <title>A chromosome-length genome assembly and annotation of blackberry (Rubus argutus, cv. 'Hillquist').</title>
        <authorList>
            <person name="Bruna T."/>
            <person name="Aryal R."/>
            <person name="Dudchenko O."/>
            <person name="Sargent D.J."/>
            <person name="Mead D."/>
            <person name="Buti M."/>
            <person name="Cavallini A."/>
            <person name="Hytonen T."/>
            <person name="Andres J."/>
            <person name="Pham M."/>
            <person name="Weisz D."/>
            <person name="Mascagni F."/>
            <person name="Usai G."/>
            <person name="Natali L."/>
            <person name="Bassil N."/>
            <person name="Fernandez G.E."/>
            <person name="Lomsadze A."/>
            <person name="Armour M."/>
            <person name="Olukolu B."/>
            <person name="Poorten T."/>
            <person name="Britton C."/>
            <person name="Davik J."/>
            <person name="Ashrafi H."/>
            <person name="Aiden E.L."/>
            <person name="Borodovsky M."/>
            <person name="Worthington M."/>
        </authorList>
    </citation>
    <scope>NUCLEOTIDE SEQUENCE [LARGE SCALE GENOMIC DNA]</scope>
    <source>
        <strain evidence="2">PI 553951</strain>
    </source>
</reference>
<keyword evidence="3" id="KW-1185">Reference proteome</keyword>
<comment type="caution">
    <text evidence="2">The sequence shown here is derived from an EMBL/GenBank/DDBJ whole genome shotgun (WGS) entry which is preliminary data.</text>
</comment>
<name>A0AAW1VUA8_RUBAR</name>
<dbReference type="EMBL" id="JBEDUW010000007">
    <property type="protein sequence ID" value="KAK9910478.1"/>
    <property type="molecule type" value="Genomic_DNA"/>
</dbReference>
<feature type="compositionally biased region" description="Polar residues" evidence="1">
    <location>
        <begin position="31"/>
        <end position="47"/>
    </location>
</feature>
<proteinExistence type="predicted"/>
<organism evidence="2 3">
    <name type="scientific">Rubus argutus</name>
    <name type="common">Southern blackberry</name>
    <dbReference type="NCBI Taxonomy" id="59490"/>
    <lineage>
        <taxon>Eukaryota</taxon>
        <taxon>Viridiplantae</taxon>
        <taxon>Streptophyta</taxon>
        <taxon>Embryophyta</taxon>
        <taxon>Tracheophyta</taxon>
        <taxon>Spermatophyta</taxon>
        <taxon>Magnoliopsida</taxon>
        <taxon>eudicotyledons</taxon>
        <taxon>Gunneridae</taxon>
        <taxon>Pentapetalae</taxon>
        <taxon>rosids</taxon>
        <taxon>fabids</taxon>
        <taxon>Rosales</taxon>
        <taxon>Rosaceae</taxon>
        <taxon>Rosoideae</taxon>
        <taxon>Rosoideae incertae sedis</taxon>
        <taxon>Rubus</taxon>
    </lineage>
</organism>
<evidence type="ECO:0000256" key="1">
    <source>
        <dbReference type="SAM" id="MobiDB-lite"/>
    </source>
</evidence>
<dbReference type="Proteomes" id="UP001457282">
    <property type="component" value="Unassembled WGS sequence"/>
</dbReference>
<dbReference type="AlphaFoldDB" id="A0AAW1VUA8"/>